<keyword evidence="1 2" id="KW-0238">DNA-binding</keyword>
<gene>
    <name evidence="4" type="ORF">VIN01S_28180</name>
</gene>
<proteinExistence type="predicted"/>
<reference evidence="4 5" key="1">
    <citation type="submission" date="2019-06" db="EMBL/GenBank/DDBJ databases">
        <title>Whole genome shotgun sequence of Vibrio inusitatus NBRC 102082.</title>
        <authorList>
            <person name="Hosoyama A."/>
            <person name="Uohara A."/>
            <person name="Ohji S."/>
            <person name="Ichikawa N."/>
        </authorList>
    </citation>
    <scope>NUCLEOTIDE SEQUENCE [LARGE SCALE GENOMIC DNA]</scope>
    <source>
        <strain evidence="4 5">NBRC 102082</strain>
    </source>
</reference>
<dbReference type="Proteomes" id="UP000318717">
    <property type="component" value="Unassembled WGS sequence"/>
</dbReference>
<evidence type="ECO:0000313" key="5">
    <source>
        <dbReference type="Proteomes" id="UP000318717"/>
    </source>
</evidence>
<keyword evidence="5" id="KW-1185">Reference proteome</keyword>
<dbReference type="PROSITE" id="PS50977">
    <property type="entry name" value="HTH_TETR_2"/>
    <property type="match status" value="1"/>
</dbReference>
<feature type="domain" description="HTH tetR-type" evidence="3">
    <location>
        <begin position="1"/>
        <end position="61"/>
    </location>
</feature>
<dbReference type="InterPro" id="IPR009057">
    <property type="entry name" value="Homeodomain-like_sf"/>
</dbReference>
<comment type="caution">
    <text evidence="4">The sequence shown here is derived from an EMBL/GenBank/DDBJ whole genome shotgun (WGS) entry which is preliminary data.</text>
</comment>
<dbReference type="InterPro" id="IPR050624">
    <property type="entry name" value="HTH-type_Tx_Regulator"/>
</dbReference>
<dbReference type="EMBL" id="BJLF01000015">
    <property type="protein sequence ID" value="GEA52014.1"/>
    <property type="molecule type" value="Genomic_DNA"/>
</dbReference>
<dbReference type="SUPFAM" id="SSF46689">
    <property type="entry name" value="Homeodomain-like"/>
    <property type="match status" value="1"/>
</dbReference>
<dbReference type="InterPro" id="IPR001647">
    <property type="entry name" value="HTH_TetR"/>
</dbReference>
<dbReference type="PRINTS" id="PR00455">
    <property type="entry name" value="HTHTETR"/>
</dbReference>
<dbReference type="RefSeq" id="WP_141346477.1">
    <property type="nucleotide sequence ID" value="NZ_BJLF01000015.1"/>
</dbReference>
<dbReference type="InterPro" id="IPR025722">
    <property type="entry name" value="TetR"/>
</dbReference>
<protein>
    <submittedName>
        <fullName evidence="4">TetR family transcriptional regulator</fullName>
    </submittedName>
</protein>
<dbReference type="PANTHER" id="PTHR43479">
    <property type="entry name" value="ACREF/ENVCD OPERON REPRESSOR-RELATED"/>
    <property type="match status" value="1"/>
</dbReference>
<sequence>MKTKQRIVQGALELFNKQGERNVTTNHIAAHLGISPGNLYYHYSNKQEIIRAIFEDYTSELLDRFRPYESQGESLVLLKHYVNSTFSLMWKYRFFYANLADIVSRDTQLHHAYLEVQEKLRVNLVAIVQSFLTLELIEVDSQDMPRLVTNLHFIATGWLGYQSAMNANQKVTEAMIMQGMLQILAMVKPMATQLGREQLLLLEEGLQMSCVAEK</sequence>
<organism evidence="4 5">
    <name type="scientific">Vibrio inusitatus NBRC 102082</name>
    <dbReference type="NCBI Taxonomy" id="1219070"/>
    <lineage>
        <taxon>Bacteria</taxon>
        <taxon>Pseudomonadati</taxon>
        <taxon>Pseudomonadota</taxon>
        <taxon>Gammaproteobacteria</taxon>
        <taxon>Vibrionales</taxon>
        <taxon>Vibrionaceae</taxon>
        <taxon>Vibrio</taxon>
    </lineage>
</organism>
<dbReference type="Pfam" id="PF00440">
    <property type="entry name" value="TetR_N"/>
    <property type="match status" value="1"/>
</dbReference>
<evidence type="ECO:0000256" key="1">
    <source>
        <dbReference type="ARBA" id="ARBA00023125"/>
    </source>
</evidence>
<name>A0A4Y3I0M5_9VIBR</name>
<dbReference type="GO" id="GO:0003677">
    <property type="term" value="F:DNA binding"/>
    <property type="evidence" value="ECO:0007669"/>
    <property type="project" value="UniProtKB-UniRule"/>
</dbReference>
<feature type="DNA-binding region" description="H-T-H motif" evidence="2">
    <location>
        <begin position="24"/>
        <end position="43"/>
    </location>
</feature>
<dbReference type="AlphaFoldDB" id="A0A4Y3I0M5"/>
<evidence type="ECO:0000259" key="3">
    <source>
        <dbReference type="PROSITE" id="PS50977"/>
    </source>
</evidence>
<dbReference type="PANTHER" id="PTHR43479:SF12">
    <property type="entry name" value="TRANSCRIPTIONAL REGULATORY PROTEIN"/>
    <property type="match status" value="1"/>
</dbReference>
<evidence type="ECO:0000256" key="2">
    <source>
        <dbReference type="PROSITE-ProRule" id="PRU00335"/>
    </source>
</evidence>
<dbReference type="OrthoDB" id="8770705at2"/>
<dbReference type="Gene3D" id="1.10.357.10">
    <property type="entry name" value="Tetracycline Repressor, domain 2"/>
    <property type="match status" value="1"/>
</dbReference>
<accession>A0A4Y3I0M5</accession>
<dbReference type="Pfam" id="PF13972">
    <property type="entry name" value="TetR"/>
    <property type="match status" value="1"/>
</dbReference>
<evidence type="ECO:0000313" key="4">
    <source>
        <dbReference type="EMBL" id="GEA52014.1"/>
    </source>
</evidence>